<dbReference type="AlphaFoldDB" id="A0A4R6TGL5"/>
<evidence type="ECO:0000313" key="2">
    <source>
        <dbReference type="EMBL" id="TDQ29387.1"/>
    </source>
</evidence>
<keyword evidence="1" id="KW-0732">Signal</keyword>
<reference evidence="2 3" key="1">
    <citation type="submission" date="2019-03" db="EMBL/GenBank/DDBJ databases">
        <title>Genomic Encyclopedia of Archaeal and Bacterial Type Strains, Phase II (KMG-II): from individual species to whole genera.</title>
        <authorList>
            <person name="Goeker M."/>
        </authorList>
    </citation>
    <scope>NUCLEOTIDE SEQUENCE [LARGE SCALE GENOMIC DNA]</scope>
    <source>
        <strain evidence="2 3">DSM 18435</strain>
    </source>
</reference>
<accession>A0A4R6TGL5</accession>
<dbReference type="Proteomes" id="UP000295468">
    <property type="component" value="Unassembled WGS sequence"/>
</dbReference>
<dbReference type="Pfam" id="PF11751">
    <property type="entry name" value="PorP_SprF"/>
    <property type="match status" value="1"/>
</dbReference>
<feature type="chain" id="PRO_5020841233" evidence="1">
    <location>
        <begin position="27"/>
        <end position="536"/>
    </location>
</feature>
<sequence length="536" mass="60871">MPLKITQSLSLLVLVVLPLTGSHCHAQQQESNPYVSYEVPFQNLLKFNRFLVNPTFSTVRENKSYLNFFHRSQAANYQDNQQDYFLSYSGRIDDRSGLGLSVYNQQEGVITNIGAMANYAYGVRLTDKSNLTFGFNIPYYHSSFDRGRAVTTEEDPLLGQLEENAIIAFQPGFNLSYGQFDVGVFAENLLDYNLRSGELMTAFPEKTFSGHLQYTYEFNAAGGVFSDARLLPLLRVRKTGQDALDYGGGMILDLPRLGWLQGGYDSFFGASVGTGFNLSRRLSLGYTIEKGLSESTDHLGTTHEISLAFSFVPNLTENMVYQEIAEDTGAFVMNEPTDDSYDRLLDKYMALEAKYEENNALLNELIFRQDSIELARVRDEERRFNLVMRSVKSEIKTVDNDPGQDLAANNTNDAPVKEVQAGYKRKNEFADPRKLVVRTMPAIDGIKNGHYVVANVFQTEKYLKQFMQQLEEQGLEPAYFKNPENGMHYVYLAHYENDIQARTAYLTGIGGKYKEQTWIMHVEDPYANMAKLEFED</sequence>
<evidence type="ECO:0000313" key="3">
    <source>
        <dbReference type="Proteomes" id="UP000295468"/>
    </source>
</evidence>
<dbReference type="OrthoDB" id="1393025at2"/>
<dbReference type="EMBL" id="SNYI01000003">
    <property type="protein sequence ID" value="TDQ29387.1"/>
    <property type="molecule type" value="Genomic_DNA"/>
</dbReference>
<proteinExistence type="predicted"/>
<gene>
    <name evidence="2" type="ORF">CLV82_2845</name>
</gene>
<protein>
    <submittedName>
        <fullName evidence="2">Type IX secretion system PorP/SprF family membrane protein</fullName>
    </submittedName>
</protein>
<evidence type="ECO:0000256" key="1">
    <source>
        <dbReference type="SAM" id="SignalP"/>
    </source>
</evidence>
<name>A0A4R6TGL5_9FLAO</name>
<dbReference type="InterPro" id="IPR019861">
    <property type="entry name" value="PorP/SprF_Bacteroidetes"/>
</dbReference>
<organism evidence="2 3">
    <name type="scientific">Zeaxanthinibacter enoshimensis</name>
    <dbReference type="NCBI Taxonomy" id="392009"/>
    <lineage>
        <taxon>Bacteria</taxon>
        <taxon>Pseudomonadati</taxon>
        <taxon>Bacteroidota</taxon>
        <taxon>Flavobacteriia</taxon>
        <taxon>Flavobacteriales</taxon>
        <taxon>Flavobacteriaceae</taxon>
        <taxon>Zeaxanthinibacter</taxon>
    </lineage>
</organism>
<keyword evidence="3" id="KW-1185">Reference proteome</keyword>
<comment type="caution">
    <text evidence="2">The sequence shown here is derived from an EMBL/GenBank/DDBJ whole genome shotgun (WGS) entry which is preliminary data.</text>
</comment>
<feature type="signal peptide" evidence="1">
    <location>
        <begin position="1"/>
        <end position="26"/>
    </location>
</feature>
<dbReference type="RefSeq" id="WP_133644960.1">
    <property type="nucleotide sequence ID" value="NZ_SNYI01000003.1"/>
</dbReference>
<dbReference type="NCBIfam" id="TIGR03519">
    <property type="entry name" value="T9SS_PorP_fam"/>
    <property type="match status" value="1"/>
</dbReference>